<reference evidence="1" key="1">
    <citation type="submission" date="2022-06" db="EMBL/GenBank/DDBJ databases">
        <authorList>
            <person name="Berger JAMES D."/>
            <person name="Berger JAMES D."/>
        </authorList>
    </citation>
    <scope>NUCLEOTIDE SEQUENCE [LARGE SCALE GENOMIC DNA]</scope>
</reference>
<evidence type="ECO:0000313" key="2">
    <source>
        <dbReference type="WBParaSite" id="TREG1_540.1"/>
    </source>
</evidence>
<dbReference type="WBParaSite" id="TREG1_540.1">
    <property type="protein sequence ID" value="TREG1_540.1"/>
    <property type="gene ID" value="TREG1_540"/>
</dbReference>
<accession>A0A183WW57</accession>
<name>A0A183WW57_TRIRE</name>
<keyword evidence="1" id="KW-1185">Reference proteome</keyword>
<organism evidence="1 2">
    <name type="scientific">Trichobilharzia regenti</name>
    <name type="common">Nasal bird schistosome</name>
    <dbReference type="NCBI Taxonomy" id="157069"/>
    <lineage>
        <taxon>Eukaryota</taxon>
        <taxon>Metazoa</taxon>
        <taxon>Spiralia</taxon>
        <taxon>Lophotrochozoa</taxon>
        <taxon>Platyhelminthes</taxon>
        <taxon>Trematoda</taxon>
        <taxon>Digenea</taxon>
        <taxon>Strigeidida</taxon>
        <taxon>Schistosomatoidea</taxon>
        <taxon>Schistosomatidae</taxon>
        <taxon>Trichobilharzia</taxon>
    </lineage>
</organism>
<dbReference type="Proteomes" id="UP000050795">
    <property type="component" value="Unassembled WGS sequence"/>
</dbReference>
<reference evidence="2" key="2">
    <citation type="submission" date="2023-11" db="UniProtKB">
        <authorList>
            <consortium name="WormBaseParasite"/>
        </authorList>
    </citation>
    <scope>IDENTIFICATION</scope>
</reference>
<proteinExistence type="predicted"/>
<evidence type="ECO:0000313" key="1">
    <source>
        <dbReference type="Proteomes" id="UP000050795"/>
    </source>
</evidence>
<protein>
    <submittedName>
        <fullName evidence="2">Ovule protein</fullName>
    </submittedName>
</protein>
<sequence>MSKRQELLISSQKKCNPAAGKHSFTKPKTQQLREALILKSQTPTNESLLGDAGIQVNMDCHHQYPPHIKIHHSFIDCPNISPPSCIPSPNSEPINNQELRYNCQTFHTVSENDHILPELQGTSEMGPLVDIAANRCIPVESGSNVALNECPEPYSFSKLMNNSVQQVNPLNDMESNLFDEVGYVGEDEMAQHSDEEN</sequence>
<dbReference type="AlphaFoldDB" id="A0A183WW57"/>